<feature type="domain" description="TMC" evidence="8">
    <location>
        <begin position="893"/>
        <end position="1008"/>
    </location>
</feature>
<proteinExistence type="inferred from homology"/>
<dbReference type="Proteomes" id="UP001642520">
    <property type="component" value="Unassembled WGS sequence"/>
</dbReference>
<gene>
    <name evidence="9" type="ORF">XYLVIOL_LOCUS1828</name>
</gene>
<feature type="compositionally biased region" description="Basic residues" evidence="6">
    <location>
        <begin position="92"/>
        <end position="104"/>
    </location>
</feature>
<feature type="transmembrane region" description="Helical" evidence="7">
    <location>
        <begin position="418"/>
        <end position="440"/>
    </location>
</feature>
<dbReference type="Pfam" id="PF07810">
    <property type="entry name" value="TMC"/>
    <property type="match status" value="1"/>
</dbReference>
<feature type="transmembrane region" description="Helical" evidence="7">
    <location>
        <begin position="1013"/>
        <end position="1036"/>
    </location>
</feature>
<evidence type="ECO:0000256" key="6">
    <source>
        <dbReference type="SAM" id="MobiDB-lite"/>
    </source>
</evidence>
<keyword evidence="4 7" id="KW-1133">Transmembrane helix</keyword>
<dbReference type="EMBL" id="CAXAJV020001286">
    <property type="protein sequence ID" value="CAL7935814.1"/>
    <property type="molecule type" value="Genomic_DNA"/>
</dbReference>
<feature type="transmembrane region" description="Helical" evidence="7">
    <location>
        <begin position="460"/>
        <end position="482"/>
    </location>
</feature>
<evidence type="ECO:0000313" key="10">
    <source>
        <dbReference type="Proteomes" id="UP001642520"/>
    </source>
</evidence>
<feature type="compositionally biased region" description="Polar residues" evidence="6">
    <location>
        <begin position="1203"/>
        <end position="1218"/>
    </location>
</feature>
<dbReference type="PANTHER" id="PTHR23302">
    <property type="entry name" value="TRANSMEMBRANE CHANNEL-RELATED"/>
    <property type="match status" value="1"/>
</dbReference>
<comment type="caution">
    <text evidence="9">The sequence shown here is derived from an EMBL/GenBank/DDBJ whole genome shotgun (WGS) entry which is preliminary data.</text>
</comment>
<dbReference type="InterPro" id="IPR038900">
    <property type="entry name" value="TMC"/>
</dbReference>
<feature type="region of interest" description="Disordered" evidence="6">
    <location>
        <begin position="1248"/>
        <end position="1270"/>
    </location>
</feature>
<feature type="transmembrane region" description="Helical" evidence="7">
    <location>
        <begin position="494"/>
        <end position="514"/>
    </location>
</feature>
<dbReference type="InterPro" id="IPR012496">
    <property type="entry name" value="TMC_dom"/>
</dbReference>
<keyword evidence="10" id="KW-1185">Reference proteome</keyword>
<feature type="transmembrane region" description="Helical" evidence="7">
    <location>
        <begin position="329"/>
        <end position="348"/>
    </location>
</feature>
<feature type="transmembrane region" description="Helical" evidence="7">
    <location>
        <begin position="907"/>
        <end position="927"/>
    </location>
</feature>
<sequence>MLCEKLMRLISSYVEPSPPWPSVDGLSVTFVVSEDNTEGNQTESSSDQAEKVEAYITDAGDISNMQRISIAEEEADEDEYSASACEIIQRRSSTRRQSRRRRRPSSPFSVEAEATLRRRSSVYTISSGETVISIEEGGNQEQIFEKLKLHKEVLSGVKQQPWPLRRKMKLVRQAKAYVRRHEGVLQERLAHTRSTKDAIARVSLFITKKWQYWRRELVNLQTWLIPWELRIKEIESHFGSAVASYFTFLRWLFWINLVMAIILTAFVAIPEVLTADPAAAGERKIMLKEEKIKSKHLLTLWEFEGILKYSPFFYGWYTNQDSQSGYRLPLAYFVTNLVVYIYSFVAILRKMAENSRLSKLTEKEDECVFSWKLFTGWDFMVGNPETAHNRMASIVLGFKEALLEEAEKEKDERNWKIILMRIFVNTSVISLLGLSAYAVIKVVARSSEELEQNDWWRQNEITVVLSLITYLFPIFFEILGLLESYHPRKQLRLQLARIMVLNLLNLYSLIIALFEKINSMKEDLKELQPTIKNCTYKPIECDDSVKKSQQFATLASLSLILAGNGTGLQYKSEVTEMTRPTLSLMPANLFFNPILDETSLEEIYNVGDYYLTDYNYDNYDDIAVDRLNETVFFSSANETEENNFTTQSNISDITTTVTDFENFTETLFTDLNNETEENNFAIQSNISDITTTVTDFENFTETFFTNLNNETEENNFAMQSNISDITTTVTDFENFTETFFTDLNSETNKVSTTSANALSESTGYDETTEASNYYETDVDTTEDNIVENFNKTFSTVDTTPSSTIETSTMDYSIITTLSKDRGSSNEGSTTEATDKLSTIDSLSTSLHEGVIPLSEKVYVAKCFEQICRTTTQDTISSSKALDLKTRKKLRRLCWETMFGQELAKLTVMDLVLVIVFTLSIDFFRAVFVRFMNSCWCWDLEKQFPQYGDFKIAENILHLVNNQGMVWMGMFFSPGLTALNLLKLGIIMYLRSWIVLTCNVPHEVIFRASRSNNFYFALLLTMLFLCVLPVGYAIVWVEPSWHCGPFSGYKKMYHLATKQLTNSLPGPIKRCLDYIASPGIVIPLIVLMTLIIYYMISLTGSLREANNDLKIQLRHERTEERRKLFKIAKKREDLTDSSFLKWKKMLPALSKRPTQTKSRKAELEVVVGVENPLEMHKDARKPSASEVVELTDAEQDVISHDQMQRTTSENSYSEKGSISTSRLTKVLHDSWESQSSDCVVIPEIRINEAEGKSESCSRSASTRSHELAQNK</sequence>
<feature type="region of interest" description="Disordered" evidence="6">
    <location>
        <begin position="1194"/>
        <end position="1218"/>
    </location>
</feature>
<comment type="subcellular location">
    <subcellularLocation>
        <location evidence="1">Membrane</location>
        <topology evidence="1">Multi-pass membrane protein</topology>
    </subcellularLocation>
</comment>
<protein>
    <recommendedName>
        <fullName evidence="8">TMC domain-containing protein</fullName>
    </recommendedName>
</protein>
<accession>A0ABP1N4B5</accession>
<reference evidence="9 10" key="1">
    <citation type="submission" date="2024-08" db="EMBL/GenBank/DDBJ databases">
        <authorList>
            <person name="Will J Nash"/>
            <person name="Angela Man"/>
            <person name="Seanna McTaggart"/>
            <person name="Kendall Baker"/>
            <person name="Tom Barker"/>
            <person name="Leah Catchpole"/>
            <person name="Alex Durrant"/>
            <person name="Karim Gharbi"/>
            <person name="Naomi Irish"/>
            <person name="Gemy Kaithakottil"/>
            <person name="Debby Ku"/>
            <person name="Aaliyah Providence"/>
            <person name="Felix Shaw"/>
            <person name="David Swarbreck"/>
            <person name="Chris Watkins"/>
            <person name="Ann M. McCartney"/>
            <person name="Giulio Formenti"/>
            <person name="Alice Mouton"/>
            <person name="Noel Vella"/>
            <person name="Bjorn M von Reumont"/>
            <person name="Adriana Vella"/>
            <person name="Wilfried Haerty"/>
        </authorList>
    </citation>
    <scope>NUCLEOTIDE SEQUENCE [LARGE SCALE GENOMIC DNA]</scope>
</reference>
<evidence type="ECO:0000256" key="1">
    <source>
        <dbReference type="ARBA" id="ARBA00004141"/>
    </source>
</evidence>
<evidence type="ECO:0000259" key="8">
    <source>
        <dbReference type="Pfam" id="PF07810"/>
    </source>
</evidence>
<feature type="transmembrane region" description="Helical" evidence="7">
    <location>
        <begin position="251"/>
        <end position="275"/>
    </location>
</feature>
<evidence type="ECO:0000256" key="3">
    <source>
        <dbReference type="ARBA" id="ARBA00022692"/>
    </source>
</evidence>
<name>A0ABP1N4B5_XYLVO</name>
<evidence type="ECO:0000256" key="4">
    <source>
        <dbReference type="ARBA" id="ARBA00022989"/>
    </source>
</evidence>
<evidence type="ECO:0000256" key="5">
    <source>
        <dbReference type="ARBA" id="ARBA00023136"/>
    </source>
</evidence>
<feature type="region of interest" description="Disordered" evidence="6">
    <location>
        <begin position="90"/>
        <end position="111"/>
    </location>
</feature>
<evidence type="ECO:0000256" key="2">
    <source>
        <dbReference type="ARBA" id="ARBA00006510"/>
    </source>
</evidence>
<evidence type="ECO:0000256" key="7">
    <source>
        <dbReference type="SAM" id="Phobius"/>
    </source>
</evidence>
<keyword evidence="5 7" id="KW-0472">Membrane</keyword>
<dbReference type="PANTHER" id="PTHR23302:SF40">
    <property type="entry name" value="TRANSMEMBRANE CHANNEL-LIKE PROTEIN"/>
    <property type="match status" value="1"/>
</dbReference>
<comment type="similarity">
    <text evidence="2">Belongs to the TMC family.</text>
</comment>
<keyword evidence="3 7" id="KW-0812">Transmembrane</keyword>
<evidence type="ECO:0000313" key="9">
    <source>
        <dbReference type="EMBL" id="CAL7935814.1"/>
    </source>
</evidence>
<organism evidence="9 10">
    <name type="scientific">Xylocopa violacea</name>
    <name type="common">Violet carpenter bee</name>
    <name type="synonym">Apis violacea</name>
    <dbReference type="NCBI Taxonomy" id="135666"/>
    <lineage>
        <taxon>Eukaryota</taxon>
        <taxon>Metazoa</taxon>
        <taxon>Ecdysozoa</taxon>
        <taxon>Arthropoda</taxon>
        <taxon>Hexapoda</taxon>
        <taxon>Insecta</taxon>
        <taxon>Pterygota</taxon>
        <taxon>Neoptera</taxon>
        <taxon>Endopterygota</taxon>
        <taxon>Hymenoptera</taxon>
        <taxon>Apocrita</taxon>
        <taxon>Aculeata</taxon>
        <taxon>Apoidea</taxon>
        <taxon>Anthophila</taxon>
        <taxon>Apidae</taxon>
        <taxon>Xylocopa</taxon>
        <taxon>Xylocopa</taxon>
    </lineage>
</organism>
<feature type="transmembrane region" description="Helical" evidence="7">
    <location>
        <begin position="1073"/>
        <end position="1095"/>
    </location>
</feature>